<dbReference type="GO" id="GO:0005667">
    <property type="term" value="C:transcription regulator complex"/>
    <property type="evidence" value="ECO:0007669"/>
    <property type="project" value="TreeGrafter"/>
</dbReference>
<protein>
    <submittedName>
        <fullName evidence="5">Uncharacterized protein LOC112680567 isoform X1</fullName>
    </submittedName>
</protein>
<reference evidence="5" key="1">
    <citation type="submission" date="2025-08" db="UniProtKB">
        <authorList>
            <consortium name="RefSeq"/>
        </authorList>
    </citation>
    <scope>IDENTIFICATION</scope>
    <source>
        <tissue evidence="5">Whole body</tissue>
    </source>
</reference>
<comment type="subcellular location">
    <subcellularLocation>
        <location evidence="1">Nucleus</location>
    </subcellularLocation>
</comment>
<name>A0A8B8F779_9HEMI</name>
<keyword evidence="4" id="KW-1185">Reference proteome</keyword>
<dbReference type="GO" id="GO:0006357">
    <property type="term" value="P:regulation of transcription by RNA polymerase II"/>
    <property type="evidence" value="ECO:0007669"/>
    <property type="project" value="TreeGrafter"/>
</dbReference>
<evidence type="ECO:0000256" key="1">
    <source>
        <dbReference type="PROSITE-ProRule" id="PRU00371"/>
    </source>
</evidence>
<dbReference type="OrthoDB" id="6627638at2759"/>
<feature type="region of interest" description="Disordered" evidence="2">
    <location>
        <begin position="237"/>
        <end position="263"/>
    </location>
</feature>
<keyword evidence="1" id="KW-0539">Nucleus</keyword>
<proteinExistence type="predicted"/>
<dbReference type="Proteomes" id="UP000694846">
    <property type="component" value="Unplaced"/>
</dbReference>
<accession>A0A8B8F779</accession>
<dbReference type="InterPro" id="IPR006578">
    <property type="entry name" value="MADF-dom"/>
</dbReference>
<dbReference type="PROSITE" id="PS51031">
    <property type="entry name" value="BESS"/>
    <property type="match status" value="1"/>
</dbReference>
<dbReference type="AlphaFoldDB" id="A0A8B8F779"/>
<feature type="domain" description="BESS" evidence="3">
    <location>
        <begin position="125"/>
        <end position="164"/>
    </location>
</feature>
<evidence type="ECO:0000313" key="5">
    <source>
        <dbReference type="RefSeq" id="XP_025406486.1"/>
    </source>
</evidence>
<dbReference type="PANTHER" id="PTHR12243">
    <property type="entry name" value="MADF DOMAIN TRANSCRIPTION FACTOR"/>
    <property type="match status" value="1"/>
</dbReference>
<dbReference type="GO" id="GO:0005634">
    <property type="term" value="C:nucleus"/>
    <property type="evidence" value="ECO:0007669"/>
    <property type="project" value="UniProtKB-SubCell"/>
</dbReference>
<evidence type="ECO:0000256" key="2">
    <source>
        <dbReference type="SAM" id="MobiDB-lite"/>
    </source>
</evidence>
<evidence type="ECO:0000313" key="4">
    <source>
        <dbReference type="Proteomes" id="UP000694846"/>
    </source>
</evidence>
<dbReference type="GO" id="GO:0003677">
    <property type="term" value="F:DNA binding"/>
    <property type="evidence" value="ECO:0007669"/>
    <property type="project" value="InterPro"/>
</dbReference>
<dbReference type="Pfam" id="PF02944">
    <property type="entry name" value="BESS"/>
    <property type="match status" value="1"/>
</dbReference>
<dbReference type="RefSeq" id="XP_025406486.1">
    <property type="nucleotide sequence ID" value="XM_025550701.1"/>
</dbReference>
<gene>
    <name evidence="5" type="primary">LOC112680567</name>
</gene>
<dbReference type="GeneID" id="112680567"/>
<organism evidence="4 5">
    <name type="scientific">Sipha flava</name>
    <name type="common">yellow sugarcane aphid</name>
    <dbReference type="NCBI Taxonomy" id="143950"/>
    <lineage>
        <taxon>Eukaryota</taxon>
        <taxon>Metazoa</taxon>
        <taxon>Ecdysozoa</taxon>
        <taxon>Arthropoda</taxon>
        <taxon>Hexapoda</taxon>
        <taxon>Insecta</taxon>
        <taxon>Pterygota</taxon>
        <taxon>Neoptera</taxon>
        <taxon>Paraneoptera</taxon>
        <taxon>Hemiptera</taxon>
        <taxon>Sternorrhyncha</taxon>
        <taxon>Aphidomorpha</taxon>
        <taxon>Aphidoidea</taxon>
        <taxon>Aphididae</taxon>
        <taxon>Sipha</taxon>
    </lineage>
</organism>
<dbReference type="InterPro" id="IPR004210">
    <property type="entry name" value="BESS_motif"/>
</dbReference>
<dbReference type="PANTHER" id="PTHR12243:SF69">
    <property type="entry name" value="SI:CH73-59F11.3"/>
    <property type="match status" value="1"/>
</dbReference>
<sequence>MSEAEKKVIGNSYQRKWKSLRDSYTRELAKQKNDMKSGSTTKFRKKYIFFDQLRFLDTTTKPTDDSIELSDHERNLEEIEAVPEENINKMPYKGKPKKRHSDEDLLEVLKKKYYQQETKKSLDSENEDRLFLLSLCKDLQSIPDHMKLNVKTQMMNLIASAKQTTCATFSGQLYPLTTINQYSHPNPICPQFNINSYSSQPVQPAIRTNVNRPLNTQSEFGIEIPVYKNQTRAQHQDQLWSSTYSPEDASSVQSDLSNDVFSN</sequence>
<dbReference type="Pfam" id="PF10545">
    <property type="entry name" value="MADF_DNA_bdg"/>
    <property type="match status" value="1"/>
</dbReference>
<evidence type="ECO:0000259" key="3">
    <source>
        <dbReference type="PROSITE" id="PS51031"/>
    </source>
</evidence>
<dbReference type="InterPro" id="IPR039353">
    <property type="entry name" value="TF_Adf1"/>
</dbReference>